<comment type="caution">
    <text evidence="1">The sequence shown here is derived from an EMBL/GenBank/DDBJ whole genome shotgun (WGS) entry which is preliminary data.</text>
</comment>
<dbReference type="RefSeq" id="WP_175476678.1">
    <property type="nucleotide sequence ID" value="NZ_FOEH01000001.1"/>
</dbReference>
<proteinExistence type="predicted"/>
<reference evidence="1 2" key="1">
    <citation type="submission" date="2016-10" db="EMBL/GenBank/DDBJ databases">
        <authorList>
            <person name="Varghese N."/>
            <person name="Submissions S."/>
        </authorList>
    </citation>
    <scope>NUCLEOTIDE SEQUENCE [LARGE SCALE GENOMIC DNA]</scope>
    <source>
        <strain evidence="1 2">CGMCC 1.7734</strain>
    </source>
</reference>
<evidence type="ECO:0008006" key="3">
    <source>
        <dbReference type="Google" id="ProtNLM"/>
    </source>
</evidence>
<dbReference type="Proteomes" id="UP000198733">
    <property type="component" value="Unassembled WGS sequence"/>
</dbReference>
<organism evidence="1 2">
    <name type="scientific">Virgibacillus subterraneus</name>
    <dbReference type="NCBI Taxonomy" id="621109"/>
    <lineage>
        <taxon>Bacteria</taxon>
        <taxon>Bacillati</taxon>
        <taxon>Bacillota</taxon>
        <taxon>Bacilli</taxon>
        <taxon>Bacillales</taxon>
        <taxon>Bacillaceae</taxon>
        <taxon>Virgibacillus</taxon>
    </lineage>
</organism>
<evidence type="ECO:0000313" key="1">
    <source>
        <dbReference type="EMBL" id="SEP61676.1"/>
    </source>
</evidence>
<accession>A0A1H8ZBA0</accession>
<evidence type="ECO:0000313" key="2">
    <source>
        <dbReference type="Proteomes" id="UP000198733"/>
    </source>
</evidence>
<gene>
    <name evidence="1" type="ORF">SAMN05216232_0363</name>
</gene>
<sequence length="49" mass="5615">MIIKGKVVVYTRVSSDQQNLEMQLEAAKPFTKDFHPDEVIYLNDHPIGV</sequence>
<dbReference type="InterPro" id="IPR036162">
    <property type="entry name" value="Resolvase-like_N_sf"/>
</dbReference>
<dbReference type="SUPFAM" id="SSF53041">
    <property type="entry name" value="Resolvase-like"/>
    <property type="match status" value="1"/>
</dbReference>
<protein>
    <recommendedName>
        <fullName evidence="3">Resolvase/invertase-type recombinase catalytic domain-containing protein</fullName>
    </recommendedName>
</protein>
<keyword evidence="2" id="KW-1185">Reference proteome</keyword>
<name>A0A1H8ZBA0_9BACI</name>
<dbReference type="EMBL" id="FOEH01000001">
    <property type="protein sequence ID" value="SEP61676.1"/>
    <property type="molecule type" value="Genomic_DNA"/>
</dbReference>